<dbReference type="GO" id="GO:0008641">
    <property type="term" value="F:ubiquitin-like modifier activating enzyme activity"/>
    <property type="evidence" value="ECO:0007669"/>
    <property type="project" value="InterPro"/>
</dbReference>
<keyword evidence="4" id="KW-1185">Reference proteome</keyword>
<dbReference type="InParanoid" id="A0A1X2HW36"/>
<dbReference type="InterPro" id="IPR045886">
    <property type="entry name" value="ThiF/MoeB/HesA"/>
</dbReference>
<sequence length="441" mass="49424">MTIDQTIDQWTDSAARFIDKHRDATRLVLTAAVASVATASAIYGVQATQRRWRSKALKREIASGASQSTAQYAQRDPAMFDETLIEEQLARNIAFLGQEGVDRVRKSFVIVVGTGSVGSWAALMLLRSGVQHIRLIDPKRLTLHNMAWHAAATAKDVGRHKAQALQLRFREIAPFSRVECCTEQITPLNMESLLAGNPSFVVDTMDNLDAKLALAQYCHDKNIKLITSMSVGAKVDPSRIQISDISDTMGDPMVRAYRRRLKMLKIDRGIPVAYSIEKPIHVNLLDKEGKLLPNGTPIPDFRNRRLPVLGPIPGMVGMSLATYVVLQLAEFTALAPPPMRTRDNLYHRIHHDVATREAQNYNNDTCPLEISDMIYIFEELWNSKSILSGYQDRLTLARWDRTKPLSYTNTVCMSRDEARAHDALPPNADLVKEYGQDAMDL</sequence>
<feature type="domain" description="THIF-type NAD/FAD binding fold" evidence="2">
    <location>
        <begin position="90"/>
        <end position="367"/>
    </location>
</feature>
<proteinExistence type="predicted"/>
<dbReference type="InterPro" id="IPR035985">
    <property type="entry name" value="Ubiquitin-activating_enz"/>
</dbReference>
<dbReference type="Pfam" id="PF00899">
    <property type="entry name" value="ThiF"/>
    <property type="match status" value="1"/>
</dbReference>
<dbReference type="AlphaFoldDB" id="A0A1X2HW36"/>
<dbReference type="STRING" id="13706.A0A1X2HW36"/>
<keyword evidence="1" id="KW-0812">Transmembrane</keyword>
<dbReference type="OMA" id="ALVMTRW"/>
<evidence type="ECO:0000313" key="4">
    <source>
        <dbReference type="Proteomes" id="UP000242180"/>
    </source>
</evidence>
<dbReference type="CDD" id="cd00755">
    <property type="entry name" value="YgdL_like"/>
    <property type="match status" value="1"/>
</dbReference>
<evidence type="ECO:0000256" key="1">
    <source>
        <dbReference type="SAM" id="Phobius"/>
    </source>
</evidence>
<feature type="transmembrane region" description="Helical" evidence="1">
    <location>
        <begin position="108"/>
        <end position="126"/>
    </location>
</feature>
<dbReference type="InterPro" id="IPR000594">
    <property type="entry name" value="ThiF_NAD_FAD-bd"/>
</dbReference>
<dbReference type="OrthoDB" id="10265862at2759"/>
<dbReference type="GO" id="GO:0061504">
    <property type="term" value="P:cyclic threonylcarbamoyladenosine biosynthetic process"/>
    <property type="evidence" value="ECO:0007669"/>
    <property type="project" value="TreeGrafter"/>
</dbReference>
<accession>A0A1X2HW36</accession>
<name>A0A1X2HW36_SYNRA</name>
<dbReference type="Proteomes" id="UP000242180">
    <property type="component" value="Unassembled WGS sequence"/>
</dbReference>
<dbReference type="GO" id="GO:0061503">
    <property type="term" value="F:tRNA threonylcarbamoyladenosine dehydratase"/>
    <property type="evidence" value="ECO:0007669"/>
    <property type="project" value="TreeGrafter"/>
</dbReference>
<evidence type="ECO:0000259" key="2">
    <source>
        <dbReference type="Pfam" id="PF00899"/>
    </source>
</evidence>
<dbReference type="GO" id="GO:0005741">
    <property type="term" value="C:mitochondrial outer membrane"/>
    <property type="evidence" value="ECO:0007669"/>
    <property type="project" value="TreeGrafter"/>
</dbReference>
<dbReference type="PANTHER" id="PTHR43267:SF2">
    <property type="entry name" value="TRNA THREONYLCARBAMOYLADENOSINE DEHYDRATASE 1-RELATED"/>
    <property type="match status" value="1"/>
</dbReference>
<dbReference type="FunCoup" id="A0A1X2HW36">
    <property type="interactions" value="35"/>
</dbReference>
<keyword evidence="1" id="KW-0472">Membrane</keyword>
<dbReference type="SUPFAM" id="SSF69572">
    <property type="entry name" value="Activating enzymes of the ubiquitin-like proteins"/>
    <property type="match status" value="1"/>
</dbReference>
<protein>
    <recommendedName>
        <fullName evidence="2">THIF-type NAD/FAD binding fold domain-containing protein</fullName>
    </recommendedName>
</protein>
<evidence type="ECO:0000313" key="3">
    <source>
        <dbReference type="EMBL" id="ORZ03825.1"/>
    </source>
</evidence>
<dbReference type="Gene3D" id="3.40.50.720">
    <property type="entry name" value="NAD(P)-binding Rossmann-like Domain"/>
    <property type="match status" value="1"/>
</dbReference>
<dbReference type="PANTHER" id="PTHR43267">
    <property type="entry name" value="TRNA THREONYLCARBAMOYLADENOSINE DEHYDRATASE"/>
    <property type="match status" value="1"/>
</dbReference>
<comment type="caution">
    <text evidence="3">The sequence shown here is derived from an EMBL/GenBank/DDBJ whole genome shotgun (WGS) entry which is preliminary data.</text>
</comment>
<keyword evidence="1" id="KW-1133">Transmembrane helix</keyword>
<gene>
    <name evidence="3" type="ORF">BCR43DRAFT_484051</name>
</gene>
<reference evidence="3 4" key="1">
    <citation type="submission" date="2016-07" db="EMBL/GenBank/DDBJ databases">
        <title>Pervasive Adenine N6-methylation of Active Genes in Fungi.</title>
        <authorList>
            <consortium name="DOE Joint Genome Institute"/>
            <person name="Mondo S.J."/>
            <person name="Dannebaum R.O."/>
            <person name="Kuo R.C."/>
            <person name="Labutti K."/>
            <person name="Haridas S."/>
            <person name="Kuo A."/>
            <person name="Salamov A."/>
            <person name="Ahrendt S.R."/>
            <person name="Lipzen A."/>
            <person name="Sullivan W."/>
            <person name="Andreopoulos W.B."/>
            <person name="Clum A."/>
            <person name="Lindquist E."/>
            <person name="Daum C."/>
            <person name="Ramamoorthy G.K."/>
            <person name="Gryganskyi A."/>
            <person name="Culley D."/>
            <person name="Magnuson J.K."/>
            <person name="James T.Y."/>
            <person name="O'Malley M.A."/>
            <person name="Stajich J.E."/>
            <person name="Spatafora J.W."/>
            <person name="Visel A."/>
            <person name="Grigoriev I.V."/>
        </authorList>
    </citation>
    <scope>NUCLEOTIDE SEQUENCE [LARGE SCALE GENOMIC DNA]</scope>
    <source>
        <strain evidence="3 4">NRRL 2496</strain>
    </source>
</reference>
<feature type="transmembrane region" description="Helical" evidence="1">
    <location>
        <begin position="27"/>
        <end position="45"/>
    </location>
</feature>
<dbReference type="EMBL" id="MCGN01000001">
    <property type="protein sequence ID" value="ORZ03825.1"/>
    <property type="molecule type" value="Genomic_DNA"/>
</dbReference>
<organism evidence="3 4">
    <name type="scientific">Syncephalastrum racemosum</name>
    <name type="common">Filamentous fungus</name>
    <dbReference type="NCBI Taxonomy" id="13706"/>
    <lineage>
        <taxon>Eukaryota</taxon>
        <taxon>Fungi</taxon>
        <taxon>Fungi incertae sedis</taxon>
        <taxon>Mucoromycota</taxon>
        <taxon>Mucoromycotina</taxon>
        <taxon>Mucoromycetes</taxon>
        <taxon>Mucorales</taxon>
        <taxon>Syncephalastraceae</taxon>
        <taxon>Syncephalastrum</taxon>
    </lineage>
</organism>